<dbReference type="InterPro" id="IPR054209">
    <property type="entry name" value="DUF6916"/>
</dbReference>
<dbReference type="EMBL" id="BMPE01000001">
    <property type="protein sequence ID" value="GGK85723.1"/>
    <property type="molecule type" value="Genomic_DNA"/>
</dbReference>
<dbReference type="Pfam" id="PF21880">
    <property type="entry name" value="DUF6916"/>
    <property type="match status" value="1"/>
</dbReference>
<evidence type="ECO:0000313" key="3">
    <source>
        <dbReference type="Proteomes" id="UP000604341"/>
    </source>
</evidence>
<evidence type="ECO:0000313" key="2">
    <source>
        <dbReference type="EMBL" id="GGK85723.1"/>
    </source>
</evidence>
<name>A0ABQ2FEJ9_9DEIO</name>
<feature type="domain" description="DUF6916" evidence="1">
    <location>
        <begin position="11"/>
        <end position="97"/>
    </location>
</feature>
<gene>
    <name evidence="2" type="ORF">GCM10010844_00290</name>
</gene>
<dbReference type="Proteomes" id="UP000604341">
    <property type="component" value="Unassembled WGS sequence"/>
</dbReference>
<sequence length="98" mass="10541">MLVRSMMTRISRADFEPLLGQDFQVQTPGQPVQGWTLVEVTGSPSGAEAFDLLFTGPLHSPLGQGVVRLTGPNLSPLDLFAVPLGPDGQGMQYQIIFT</sequence>
<protein>
    <recommendedName>
        <fullName evidence="1">DUF6916 domain-containing protein</fullName>
    </recommendedName>
</protein>
<accession>A0ABQ2FEJ9</accession>
<evidence type="ECO:0000259" key="1">
    <source>
        <dbReference type="Pfam" id="PF21880"/>
    </source>
</evidence>
<reference evidence="3" key="1">
    <citation type="journal article" date="2019" name="Int. J. Syst. Evol. Microbiol.">
        <title>The Global Catalogue of Microorganisms (GCM) 10K type strain sequencing project: providing services to taxonomists for standard genome sequencing and annotation.</title>
        <authorList>
            <consortium name="The Broad Institute Genomics Platform"/>
            <consortium name="The Broad Institute Genome Sequencing Center for Infectious Disease"/>
            <person name="Wu L."/>
            <person name="Ma J."/>
        </authorList>
    </citation>
    <scope>NUCLEOTIDE SEQUENCE [LARGE SCALE GENOMIC DNA]</scope>
    <source>
        <strain evidence="3">JCM 19173</strain>
    </source>
</reference>
<comment type="caution">
    <text evidence="2">The sequence shown here is derived from an EMBL/GenBank/DDBJ whole genome shotgun (WGS) entry which is preliminary data.</text>
</comment>
<keyword evidence="3" id="KW-1185">Reference proteome</keyword>
<organism evidence="2 3">
    <name type="scientific">Deinococcus radiotolerans</name>
    <dbReference type="NCBI Taxonomy" id="1309407"/>
    <lineage>
        <taxon>Bacteria</taxon>
        <taxon>Thermotogati</taxon>
        <taxon>Deinococcota</taxon>
        <taxon>Deinococci</taxon>
        <taxon>Deinococcales</taxon>
        <taxon>Deinococcaceae</taxon>
        <taxon>Deinococcus</taxon>
    </lineage>
</organism>
<proteinExistence type="predicted"/>